<keyword evidence="2" id="KW-0732">Signal</keyword>
<feature type="region of interest" description="Disordered" evidence="1">
    <location>
        <begin position="32"/>
        <end position="55"/>
    </location>
</feature>
<gene>
    <name evidence="3" type="ORF">TrLO_g9494</name>
</gene>
<protein>
    <submittedName>
        <fullName evidence="3">Uncharacterized protein</fullName>
    </submittedName>
</protein>
<reference evidence="4" key="1">
    <citation type="journal article" date="2023" name="Commun. Biol.">
        <title>Genome analysis of Parmales, the sister group of diatoms, reveals the evolutionary specialization of diatoms from phago-mixotrophs to photoautotrophs.</title>
        <authorList>
            <person name="Ban H."/>
            <person name="Sato S."/>
            <person name="Yoshikawa S."/>
            <person name="Yamada K."/>
            <person name="Nakamura Y."/>
            <person name="Ichinomiya M."/>
            <person name="Sato N."/>
            <person name="Blanc-Mathieu R."/>
            <person name="Endo H."/>
            <person name="Kuwata A."/>
            <person name="Ogata H."/>
        </authorList>
    </citation>
    <scope>NUCLEOTIDE SEQUENCE [LARGE SCALE GENOMIC DNA]</scope>
    <source>
        <strain evidence="4">NIES 3700</strain>
    </source>
</reference>
<feature type="signal peptide" evidence="2">
    <location>
        <begin position="1"/>
        <end position="19"/>
    </location>
</feature>
<keyword evidence="4" id="KW-1185">Reference proteome</keyword>
<comment type="caution">
    <text evidence="3">The sequence shown here is derived from an EMBL/GenBank/DDBJ whole genome shotgun (WGS) entry which is preliminary data.</text>
</comment>
<sequence>MKLLNLLLLLAWRVTQTNCYWFSPAPKIINGRPSSTTNNSEDLPPARFQDKNDDTNPPLNLLTKFRVVARYRIDEILSKMKAKSQNTQNVCEAYFQNRTLVFNAWGANVIDNCKVACKTNVDNLIHTYTTTVNSLFASTNPPLIRAEVLRIVYILTSLDAFHAIYTDRPARDDLSKRNTGLVTKYTAMVGLRFLSPRVLFVVGGLVRGFCTETNLIQYFDPKAGVGSVVNVGSWWVGARWCQRVALGWLGTGCVWSLVGAGLSDEEFWAGGDNKK</sequence>
<evidence type="ECO:0000313" key="4">
    <source>
        <dbReference type="Proteomes" id="UP001165122"/>
    </source>
</evidence>
<dbReference type="OrthoDB" id="10504814at2759"/>
<evidence type="ECO:0000256" key="1">
    <source>
        <dbReference type="SAM" id="MobiDB-lite"/>
    </source>
</evidence>
<name>A0A9W6ZEX2_9STRA</name>
<organism evidence="3 4">
    <name type="scientific">Triparma laevis f. longispina</name>
    <dbReference type="NCBI Taxonomy" id="1714387"/>
    <lineage>
        <taxon>Eukaryota</taxon>
        <taxon>Sar</taxon>
        <taxon>Stramenopiles</taxon>
        <taxon>Ochrophyta</taxon>
        <taxon>Bolidophyceae</taxon>
        <taxon>Parmales</taxon>
        <taxon>Triparmaceae</taxon>
        <taxon>Triparma</taxon>
    </lineage>
</organism>
<evidence type="ECO:0000313" key="3">
    <source>
        <dbReference type="EMBL" id="GMH49269.1"/>
    </source>
</evidence>
<accession>A0A9W6ZEX2</accession>
<feature type="compositionally biased region" description="Polar residues" evidence="1">
    <location>
        <begin position="32"/>
        <end position="41"/>
    </location>
</feature>
<feature type="chain" id="PRO_5040787737" evidence="2">
    <location>
        <begin position="20"/>
        <end position="275"/>
    </location>
</feature>
<dbReference type="AlphaFoldDB" id="A0A9W6ZEX2"/>
<evidence type="ECO:0000256" key="2">
    <source>
        <dbReference type="SAM" id="SignalP"/>
    </source>
</evidence>
<proteinExistence type="predicted"/>
<dbReference type="Proteomes" id="UP001165122">
    <property type="component" value="Unassembled WGS sequence"/>
</dbReference>
<dbReference type="EMBL" id="BRXW01000381">
    <property type="protein sequence ID" value="GMH49269.1"/>
    <property type="molecule type" value="Genomic_DNA"/>
</dbReference>